<keyword evidence="5" id="KW-1185">Reference proteome</keyword>
<dbReference type="Gene3D" id="3.10.560.10">
    <property type="entry name" value="Outer membrane lipoprotein wza domain like"/>
    <property type="match status" value="1"/>
</dbReference>
<feature type="compositionally biased region" description="Polar residues" evidence="1">
    <location>
        <begin position="149"/>
        <end position="161"/>
    </location>
</feature>
<dbReference type="Pfam" id="PF10531">
    <property type="entry name" value="SLBB"/>
    <property type="match status" value="1"/>
</dbReference>
<dbReference type="SMART" id="SM00278">
    <property type="entry name" value="HhH1"/>
    <property type="match status" value="2"/>
</dbReference>
<keyword evidence="2" id="KW-0812">Transmembrane</keyword>
<feature type="domain" description="Helix-hairpin-helix DNA-binding motif class 1" evidence="3">
    <location>
        <begin position="201"/>
        <end position="220"/>
    </location>
</feature>
<dbReference type="GO" id="GO:0006281">
    <property type="term" value="P:DNA repair"/>
    <property type="evidence" value="ECO:0007669"/>
    <property type="project" value="InterPro"/>
</dbReference>
<comment type="caution">
    <text evidence="4">The sequence shown here is derived from an EMBL/GenBank/DDBJ whole genome shotgun (WGS) entry which is preliminary data.</text>
</comment>
<organism evidence="4 5">
    <name type="scientific">Pseudolactococcus reticulitermitis</name>
    <dbReference type="NCBI Taxonomy" id="2025039"/>
    <lineage>
        <taxon>Bacteria</taxon>
        <taxon>Bacillati</taxon>
        <taxon>Bacillota</taxon>
        <taxon>Bacilli</taxon>
        <taxon>Lactobacillales</taxon>
        <taxon>Streptococcaceae</taxon>
        <taxon>Pseudolactococcus</taxon>
    </lineage>
</organism>
<dbReference type="GO" id="GO:0015628">
    <property type="term" value="P:protein secretion by the type II secretion system"/>
    <property type="evidence" value="ECO:0007669"/>
    <property type="project" value="TreeGrafter"/>
</dbReference>
<evidence type="ECO:0000259" key="3">
    <source>
        <dbReference type="SMART" id="SM00278"/>
    </source>
</evidence>
<evidence type="ECO:0000256" key="1">
    <source>
        <dbReference type="SAM" id="MobiDB-lite"/>
    </source>
</evidence>
<dbReference type="GO" id="GO:0015627">
    <property type="term" value="C:type II protein secretion system complex"/>
    <property type="evidence" value="ECO:0007669"/>
    <property type="project" value="TreeGrafter"/>
</dbReference>
<accession>A0A224WWJ5</accession>
<keyword evidence="2" id="KW-1133">Transmembrane helix</keyword>
<name>A0A224WWJ5_9LACT</name>
<dbReference type="SUPFAM" id="SSF47781">
    <property type="entry name" value="RuvA domain 2-like"/>
    <property type="match status" value="1"/>
</dbReference>
<dbReference type="PANTHER" id="PTHR21180">
    <property type="entry name" value="ENDONUCLEASE/EXONUCLEASE/PHOSPHATASE FAMILY DOMAIN-CONTAINING PROTEIN 1"/>
    <property type="match status" value="1"/>
</dbReference>
<dbReference type="Pfam" id="PF12836">
    <property type="entry name" value="HHH_3"/>
    <property type="match status" value="1"/>
</dbReference>
<dbReference type="Gene3D" id="1.10.150.310">
    <property type="entry name" value="Tex RuvX-like domain-like"/>
    <property type="match status" value="1"/>
</dbReference>
<dbReference type="EMBL" id="BEDT01000001">
    <property type="protein sequence ID" value="GAX46688.1"/>
    <property type="molecule type" value="Genomic_DNA"/>
</dbReference>
<evidence type="ECO:0000256" key="2">
    <source>
        <dbReference type="SAM" id="Phobius"/>
    </source>
</evidence>
<dbReference type="InterPro" id="IPR010994">
    <property type="entry name" value="RuvA_2-like"/>
</dbReference>
<dbReference type="InterPro" id="IPR004509">
    <property type="entry name" value="Competence_ComEA_HhH"/>
</dbReference>
<dbReference type="RefSeq" id="WP_238594928.1">
    <property type="nucleotide sequence ID" value="NZ_BEDT01000001.1"/>
</dbReference>
<dbReference type="AlphaFoldDB" id="A0A224WWJ5"/>
<dbReference type="InterPro" id="IPR051675">
    <property type="entry name" value="Endo/Exo/Phosphatase_dom_1"/>
</dbReference>
<dbReference type="GO" id="GO:0003677">
    <property type="term" value="F:DNA binding"/>
    <property type="evidence" value="ECO:0007669"/>
    <property type="project" value="InterPro"/>
</dbReference>
<dbReference type="InterPro" id="IPR003583">
    <property type="entry name" value="Hlx-hairpin-Hlx_DNA-bd_motif"/>
</dbReference>
<gene>
    <name evidence="4" type="ORF">RsY01_267</name>
</gene>
<evidence type="ECO:0000313" key="4">
    <source>
        <dbReference type="EMBL" id="GAX46688.1"/>
    </source>
</evidence>
<feature type="domain" description="Helix-hairpin-helix DNA-binding motif class 1" evidence="3">
    <location>
        <begin position="171"/>
        <end position="190"/>
    </location>
</feature>
<feature type="transmembrane region" description="Helical" evidence="2">
    <location>
        <begin position="12"/>
        <end position="32"/>
    </location>
</feature>
<proteinExistence type="predicted"/>
<evidence type="ECO:0000313" key="5">
    <source>
        <dbReference type="Proteomes" id="UP000218689"/>
    </source>
</evidence>
<dbReference type="InterPro" id="IPR019554">
    <property type="entry name" value="Soluble_ligand-bd"/>
</dbReference>
<feature type="region of interest" description="Disordered" evidence="1">
    <location>
        <begin position="141"/>
        <end position="161"/>
    </location>
</feature>
<protein>
    <recommendedName>
        <fullName evidence="3">Helix-hairpin-helix DNA-binding motif class 1 domain-containing protein</fullName>
    </recommendedName>
</protein>
<dbReference type="PANTHER" id="PTHR21180:SF32">
    <property type="entry name" value="ENDONUCLEASE_EXONUCLEASE_PHOSPHATASE FAMILY DOMAIN-CONTAINING PROTEIN 1"/>
    <property type="match status" value="1"/>
</dbReference>
<dbReference type="NCBIfam" id="TIGR00426">
    <property type="entry name" value="competence protein ComEA helix-hairpin-helix repeat region"/>
    <property type="match status" value="1"/>
</dbReference>
<keyword evidence="2" id="KW-0472">Membrane</keyword>
<reference evidence="5" key="1">
    <citation type="submission" date="2017-08" db="EMBL/GenBank/DDBJ databases">
        <title>Draft genome sequence of Lactococcus sp. strain Rs-Y01, isolated from the gut of the lower termite Reticulitermes speratus.</title>
        <authorList>
            <person name="Ohkuma M."/>
            <person name="Yuki M."/>
        </authorList>
    </citation>
    <scope>NUCLEOTIDE SEQUENCE [LARGE SCALE GENOMIC DNA]</scope>
    <source>
        <strain evidence="5">Rs-Y01</strain>
    </source>
</reference>
<dbReference type="Proteomes" id="UP000218689">
    <property type="component" value="Unassembled WGS sequence"/>
</dbReference>
<sequence length="224" mass="23957">MDWKMMVKQVKEHFKIVIGIGLVLILIIYFGLRSLTHDASDALVLPEQSVTIPKSEQPTAKQSNESQKSEASKQILVDIKGAVKNPGVYKVASHARVNDVIVLAGGLTPQADGKSINLAQKVTDEMIIYVASVGENVTALPSSAPDKASTGQSGATTAPSDKVNINTADLTELQTLSGIGAKRAQDIIDYREQNGPFKTPEDLGKVSGFGEKTIEKLKESITVD</sequence>